<dbReference type="EC" id="3.2.1.-" evidence="12"/>
<evidence type="ECO:0000256" key="8">
    <source>
        <dbReference type="ARBA" id="ARBA00047669"/>
    </source>
</evidence>
<keyword evidence="5 12" id="KW-0378">Hydrolase</keyword>
<evidence type="ECO:0000256" key="10">
    <source>
        <dbReference type="PIRSR" id="PIRSR601382-2"/>
    </source>
</evidence>
<evidence type="ECO:0000313" key="15">
    <source>
        <dbReference type="Proteomes" id="UP000320762"/>
    </source>
</evidence>
<dbReference type="STRING" id="97359.A0A550CDB9"/>
<dbReference type="Gene3D" id="1.50.10.10">
    <property type="match status" value="1"/>
</dbReference>
<dbReference type="GO" id="GO:0005783">
    <property type="term" value="C:endoplasmic reticulum"/>
    <property type="evidence" value="ECO:0007669"/>
    <property type="project" value="TreeGrafter"/>
</dbReference>
<dbReference type="PRINTS" id="PR00747">
    <property type="entry name" value="GLYHDRLASE47"/>
</dbReference>
<evidence type="ECO:0000313" key="14">
    <source>
        <dbReference type="EMBL" id="TRM62777.1"/>
    </source>
</evidence>
<evidence type="ECO:0000256" key="6">
    <source>
        <dbReference type="ARBA" id="ARBA00022837"/>
    </source>
</evidence>
<dbReference type="PANTHER" id="PTHR11742">
    <property type="entry name" value="MANNOSYL-OLIGOSACCHARIDE ALPHA-1,2-MANNOSIDASE-RELATED"/>
    <property type="match status" value="1"/>
</dbReference>
<proteinExistence type="inferred from homology"/>
<dbReference type="InterPro" id="IPR001382">
    <property type="entry name" value="Glyco_hydro_47"/>
</dbReference>
<dbReference type="InterPro" id="IPR012341">
    <property type="entry name" value="6hp_glycosidase-like_sf"/>
</dbReference>
<keyword evidence="7 11" id="KW-1015">Disulfide bond</keyword>
<dbReference type="PANTHER" id="PTHR11742:SF55">
    <property type="entry name" value="ENDOPLASMIC RETICULUM MANNOSYL-OLIGOSACCHARIDE 1,2-ALPHA-MANNOSIDASE"/>
    <property type="match status" value="1"/>
</dbReference>
<dbReference type="GO" id="GO:0005509">
    <property type="term" value="F:calcium ion binding"/>
    <property type="evidence" value="ECO:0007669"/>
    <property type="project" value="InterPro"/>
</dbReference>
<comment type="caution">
    <text evidence="14">The sequence shown here is derived from an EMBL/GenBank/DDBJ whole genome shotgun (WGS) entry which is preliminary data.</text>
</comment>
<dbReference type="Pfam" id="PF01532">
    <property type="entry name" value="Glyco_hydro_47"/>
    <property type="match status" value="1"/>
</dbReference>
<dbReference type="OrthoDB" id="8118055at2759"/>
<comment type="similarity">
    <text evidence="3 12">Belongs to the glycosyl hydrolase 47 family.</text>
</comment>
<reference evidence="14 15" key="1">
    <citation type="journal article" date="2019" name="New Phytol.">
        <title>Comparative genomics reveals unique wood-decay strategies and fruiting body development in the Schizophyllaceae.</title>
        <authorList>
            <person name="Almasi E."/>
            <person name="Sahu N."/>
            <person name="Krizsan K."/>
            <person name="Balint B."/>
            <person name="Kovacs G.M."/>
            <person name="Kiss B."/>
            <person name="Cseklye J."/>
            <person name="Drula E."/>
            <person name="Henrissat B."/>
            <person name="Nagy I."/>
            <person name="Chovatia M."/>
            <person name="Adam C."/>
            <person name="LaButti K."/>
            <person name="Lipzen A."/>
            <person name="Riley R."/>
            <person name="Grigoriev I.V."/>
            <person name="Nagy L.G."/>
        </authorList>
    </citation>
    <scope>NUCLEOTIDE SEQUENCE [LARGE SCALE GENOMIC DNA]</scope>
    <source>
        <strain evidence="14 15">NL-1724</strain>
    </source>
</reference>
<accession>A0A550CDB9</accession>
<organism evidence="14 15">
    <name type="scientific">Schizophyllum amplum</name>
    <dbReference type="NCBI Taxonomy" id="97359"/>
    <lineage>
        <taxon>Eukaryota</taxon>
        <taxon>Fungi</taxon>
        <taxon>Dikarya</taxon>
        <taxon>Basidiomycota</taxon>
        <taxon>Agaricomycotina</taxon>
        <taxon>Agaricomycetes</taxon>
        <taxon>Agaricomycetidae</taxon>
        <taxon>Agaricales</taxon>
        <taxon>Schizophyllaceae</taxon>
        <taxon>Schizophyllum</taxon>
    </lineage>
</organism>
<dbReference type="EMBL" id="VDMD01000011">
    <property type="protein sequence ID" value="TRM62777.1"/>
    <property type="molecule type" value="Genomic_DNA"/>
</dbReference>
<evidence type="ECO:0000256" key="9">
    <source>
        <dbReference type="ARBA" id="ARBA00048605"/>
    </source>
</evidence>
<evidence type="ECO:0000256" key="1">
    <source>
        <dbReference type="ARBA" id="ARBA00001913"/>
    </source>
</evidence>
<keyword evidence="13" id="KW-1133">Transmembrane helix</keyword>
<dbReference type="GO" id="GO:0004571">
    <property type="term" value="F:mannosyl-oligosaccharide 1,2-alpha-mannosidase activity"/>
    <property type="evidence" value="ECO:0007669"/>
    <property type="project" value="UniProtKB-EC"/>
</dbReference>
<comment type="cofactor">
    <cofactor evidence="1 10">
        <name>Ca(2+)</name>
        <dbReference type="ChEBI" id="CHEBI:29108"/>
    </cofactor>
</comment>
<dbReference type="Proteomes" id="UP000320762">
    <property type="component" value="Unassembled WGS sequence"/>
</dbReference>
<feature type="binding site" evidence="10">
    <location>
        <position position="543"/>
    </location>
    <ligand>
        <name>Ca(2+)</name>
        <dbReference type="ChEBI" id="CHEBI:29108"/>
    </ligand>
</feature>
<dbReference type="GO" id="GO:0005975">
    <property type="term" value="P:carbohydrate metabolic process"/>
    <property type="evidence" value="ECO:0007669"/>
    <property type="project" value="InterPro"/>
</dbReference>
<dbReference type="GO" id="GO:0036503">
    <property type="term" value="P:ERAD pathway"/>
    <property type="evidence" value="ECO:0007669"/>
    <property type="project" value="UniProtKB-ARBA"/>
</dbReference>
<dbReference type="InterPro" id="IPR036026">
    <property type="entry name" value="Seven-hairpin_glycosidases"/>
</dbReference>
<keyword evidence="13" id="KW-0472">Membrane</keyword>
<keyword evidence="4 10" id="KW-0479">Metal-binding</keyword>
<gene>
    <name evidence="14" type="ORF">BD626DRAFT_457645</name>
</gene>
<comment type="catalytic activity">
    <reaction evidence="9">
        <text>N(4)-(alpha-D-Man-(1-&gt;2)-alpha-D-Man-(1-&gt;2)-alpha-D-Man-(1-&gt;3)-[alpha-D-Man-(1-&gt;2)-alpha-D-Man-(1-&gt;3)-[alpha-D-Man-(1-&gt;2)-alpha-D-Man-(1-&gt;6)]-alpha-D-Man-(1-&gt;6)]-beta-D-Man-(1-&gt;4)-beta-D-GlcNAc-(1-&gt;4)-beta-D-GlcNAc)-L-asparaginyl-[protein] (N-glucan mannose isomer 9A1,2,3B1,2,3) + 4 H2O = N(4)-(alpha-D-Man-(1-&gt;3)-[alpha-D-Man-(1-&gt;3)-[alpha-D-Man-(1-&gt;6)]-alpha-D-Man-(1-&gt;6)]-beta-D-Man-(1-&gt;4)-beta-D-GlcNAc-(1-&gt;4)-beta-D-GlcNAc)-L-asparaginyl-[protein] (N-glucan mannose isomer 5A1,2) + 4 beta-D-mannose</text>
        <dbReference type="Rhea" id="RHEA:56008"/>
        <dbReference type="Rhea" id="RHEA-COMP:14356"/>
        <dbReference type="Rhea" id="RHEA-COMP:14367"/>
        <dbReference type="ChEBI" id="CHEBI:15377"/>
        <dbReference type="ChEBI" id="CHEBI:28563"/>
        <dbReference type="ChEBI" id="CHEBI:59087"/>
        <dbReference type="ChEBI" id="CHEBI:139493"/>
        <dbReference type="EC" id="3.2.1.113"/>
    </reaction>
</comment>
<evidence type="ECO:0000256" key="2">
    <source>
        <dbReference type="ARBA" id="ARBA00004922"/>
    </source>
</evidence>
<dbReference type="InterPro" id="IPR050749">
    <property type="entry name" value="Glycosyl_Hydrolase_47"/>
</dbReference>
<dbReference type="SUPFAM" id="SSF48225">
    <property type="entry name" value="Seven-hairpin glycosidases"/>
    <property type="match status" value="1"/>
</dbReference>
<evidence type="ECO:0000256" key="5">
    <source>
        <dbReference type="ARBA" id="ARBA00022801"/>
    </source>
</evidence>
<protein>
    <recommendedName>
        <fullName evidence="12">alpha-1,2-Mannosidase</fullName>
        <ecNumber evidence="12">3.2.1.-</ecNumber>
    </recommendedName>
</protein>
<name>A0A550CDB9_9AGAR</name>
<evidence type="ECO:0000256" key="7">
    <source>
        <dbReference type="ARBA" id="ARBA00023157"/>
    </source>
</evidence>
<keyword evidence="13" id="KW-0812">Transmembrane</keyword>
<evidence type="ECO:0000256" key="13">
    <source>
        <dbReference type="SAM" id="Phobius"/>
    </source>
</evidence>
<dbReference type="GO" id="GO:0016020">
    <property type="term" value="C:membrane"/>
    <property type="evidence" value="ECO:0007669"/>
    <property type="project" value="InterPro"/>
</dbReference>
<evidence type="ECO:0000256" key="4">
    <source>
        <dbReference type="ARBA" id="ARBA00022723"/>
    </source>
</evidence>
<feature type="disulfide bond" evidence="11">
    <location>
        <begin position="345"/>
        <end position="382"/>
    </location>
</feature>
<keyword evidence="12" id="KW-0326">Glycosidase</keyword>
<evidence type="ECO:0000256" key="3">
    <source>
        <dbReference type="ARBA" id="ARBA00007658"/>
    </source>
</evidence>
<comment type="catalytic activity">
    <reaction evidence="8">
        <text>N(4)-(alpha-D-Man-(1-&gt;2)-alpha-D-Man-(1-&gt;2)-alpha-D-Man-(1-&gt;3)-[alpha-D-Man-(1-&gt;3)-[alpha-D-Man-(1-&gt;2)-alpha-D-Man-(1-&gt;6)]-alpha-D-Man-(1-&gt;6)]-beta-D-Man-(1-&gt;4)-beta-D-GlcNAc-(1-&gt;4)-beta-D-GlcNAc)-L-asparaginyl-[protein] (N-glucan mannose isomer 8A1,2,3B1,3) + 3 H2O = N(4)-(alpha-D-Man-(1-&gt;3)-[alpha-D-Man-(1-&gt;3)-[alpha-D-Man-(1-&gt;6)]-alpha-D-Man-(1-&gt;6)]-beta-D-Man-(1-&gt;4)-beta-D-GlcNAc-(1-&gt;4)-beta-D-GlcNAc)-L-asparaginyl-[protein] (N-glucan mannose isomer 5A1,2) + 3 beta-D-mannose</text>
        <dbReference type="Rhea" id="RHEA:56028"/>
        <dbReference type="Rhea" id="RHEA-COMP:14358"/>
        <dbReference type="Rhea" id="RHEA-COMP:14367"/>
        <dbReference type="ChEBI" id="CHEBI:15377"/>
        <dbReference type="ChEBI" id="CHEBI:28563"/>
        <dbReference type="ChEBI" id="CHEBI:59087"/>
        <dbReference type="ChEBI" id="CHEBI:60628"/>
        <dbReference type="EC" id="3.2.1.113"/>
    </reaction>
</comment>
<feature type="transmembrane region" description="Helical" evidence="13">
    <location>
        <begin position="12"/>
        <end position="32"/>
    </location>
</feature>
<comment type="pathway">
    <text evidence="2">Protein modification; protein glycosylation.</text>
</comment>
<dbReference type="AlphaFoldDB" id="A0A550CDB9"/>
<sequence length="565" mass="63596">MQFVQLQQRVPLRMLGFGTAIMLALWLMSWIFSPPPPPPPPPPPFFPIQEPVDSPLSPAEAQEWSERATLVKNAFAFAYNGYRDLAFGWDEVKPTSGKPINNFNGWGVSIYDGLDTMLLMGLDDMFDEAMDHISNTTYELPEKKFAPYFETVIRYLGGLLSAYALSHEPILLARADDLGKALLMATNTTSGLPAYGVNTVTGKTKSGWAGASVLFAEALSCQMEYKYLAHLTGRQEYYHKVEHIMKVIFYDSNYTGLYPSTYSAATGLPTNFVFSVGSAADSGYEYLLKQWLLTGQSEPKIRDLYVQSANAILAELTFITPTRQLLYVTDATRGHPSHNLEHLTCFLGGLLALGAATLPPDALTPTDRARHAWAAEGLTHTCWATYADTPTGLGPDGVSMTHYAGADEGRWLAHVERWERAGRPGGKPPGVHPAGKVEGKEDLDYRFKSPAYLLRPETIESVYIMWRTTRDPIWRERGWELFLSIEKWCKTTHGYTVAAQIQSDHPRQTDEQPSWFFAETLKYLYLLFSEEDLLPLDKWVFNTEAHPLPVFHWRKWEKEAYGIPL</sequence>
<keyword evidence="6 10" id="KW-0106">Calcium</keyword>
<keyword evidence="15" id="KW-1185">Reference proteome</keyword>
<evidence type="ECO:0000256" key="11">
    <source>
        <dbReference type="PIRSR" id="PIRSR601382-3"/>
    </source>
</evidence>
<evidence type="ECO:0000256" key="12">
    <source>
        <dbReference type="RuleBase" id="RU361193"/>
    </source>
</evidence>